<feature type="compositionally biased region" description="Polar residues" evidence="1">
    <location>
        <begin position="549"/>
        <end position="559"/>
    </location>
</feature>
<feature type="compositionally biased region" description="Low complexity" evidence="1">
    <location>
        <begin position="352"/>
        <end position="363"/>
    </location>
</feature>
<proteinExistence type="predicted"/>
<dbReference type="STRING" id="71717.A0A4Y7SWH1"/>
<feature type="region of interest" description="Disordered" evidence="1">
    <location>
        <begin position="352"/>
        <end position="379"/>
    </location>
</feature>
<evidence type="ECO:0000313" key="4">
    <source>
        <dbReference type="Proteomes" id="UP000298030"/>
    </source>
</evidence>
<keyword evidence="2" id="KW-0812">Transmembrane</keyword>
<feature type="transmembrane region" description="Helical" evidence="2">
    <location>
        <begin position="144"/>
        <end position="165"/>
    </location>
</feature>
<dbReference type="AlphaFoldDB" id="A0A4Y7SWH1"/>
<sequence length="611" mass="63790">MLTCTFPPHTQLSSTLLDIYLYAPHSTSPRIHLWSRVKVARGKMDVEIMPRWWNATSSEELQIQIVESGKPPFLSNLPAGPVFTATYVFPSPPLHKRTKADDEKCRYEAPTDGTTLTVADTSVVDIGETRVNDDVKASSSKGKIAAGILVPLLFIAIGLAFFLRWKRAKSLADRKKWTEAVDKRMSTISTDWKSVTGKGAQEAIRKSFAAGNRASTFSFNGGVGGRPSSQWANDEWNEKGGDGGDLGAQKRPGVGLRNPASLSGTGERVSRVSFADGPRPSSESRRTKVMRDSYVPPVPSLPTVATPDTSYTSYGEKEGSEEGTGSGAMSPTQTQGAFSLTPEAIRARIAAGRARSGSNASAGTGAGGGMGGQGGVKGSVDIGGEETLAALSMMRTGAAGASTDDLLFAAPAAPPQAYSSPLAGNSVVASPIAPSYNTTAPLNLHQGHGYSSGNGMSSPTVSSPVMSSIPMPAMQAMPAAVMSPDDMLRAYAERKKSMSAVSASHGSSSSLSQSTYGTSSAYNTYGTSNVNGVAYPAMPAPAAASGRTLFNGNTVSPQHSGEKKERTPSLGFAPGEYDPNFTFQHGEQQEDAYGGMDGGNGNAAGRGAWRS</sequence>
<feature type="compositionally biased region" description="Gly residues" evidence="1">
    <location>
        <begin position="595"/>
        <end position="604"/>
    </location>
</feature>
<feature type="compositionally biased region" description="Basic and acidic residues" evidence="1">
    <location>
        <begin position="282"/>
        <end position="291"/>
    </location>
</feature>
<evidence type="ECO:0000256" key="2">
    <source>
        <dbReference type="SAM" id="Phobius"/>
    </source>
</evidence>
<accession>A0A4Y7SWH1</accession>
<feature type="region of interest" description="Disordered" evidence="1">
    <location>
        <begin position="219"/>
        <end position="335"/>
    </location>
</feature>
<dbReference type="EMBL" id="QPFP01000050">
    <property type="protein sequence ID" value="TEB26215.1"/>
    <property type="molecule type" value="Genomic_DNA"/>
</dbReference>
<dbReference type="OrthoDB" id="3363836at2759"/>
<keyword evidence="2" id="KW-0472">Membrane</keyword>
<feature type="region of interest" description="Disordered" evidence="1">
    <location>
        <begin position="549"/>
        <end position="611"/>
    </location>
</feature>
<evidence type="ECO:0000256" key="1">
    <source>
        <dbReference type="SAM" id="MobiDB-lite"/>
    </source>
</evidence>
<comment type="caution">
    <text evidence="3">The sequence shown here is derived from an EMBL/GenBank/DDBJ whole genome shotgun (WGS) entry which is preliminary data.</text>
</comment>
<evidence type="ECO:0000313" key="3">
    <source>
        <dbReference type="EMBL" id="TEB26215.1"/>
    </source>
</evidence>
<organism evidence="3 4">
    <name type="scientific">Coprinellus micaceus</name>
    <name type="common">Glistening ink-cap mushroom</name>
    <name type="synonym">Coprinus micaceus</name>
    <dbReference type="NCBI Taxonomy" id="71717"/>
    <lineage>
        <taxon>Eukaryota</taxon>
        <taxon>Fungi</taxon>
        <taxon>Dikarya</taxon>
        <taxon>Basidiomycota</taxon>
        <taxon>Agaricomycotina</taxon>
        <taxon>Agaricomycetes</taxon>
        <taxon>Agaricomycetidae</taxon>
        <taxon>Agaricales</taxon>
        <taxon>Agaricineae</taxon>
        <taxon>Psathyrellaceae</taxon>
        <taxon>Coprinellus</taxon>
    </lineage>
</organism>
<keyword evidence="4" id="KW-1185">Reference proteome</keyword>
<protein>
    <submittedName>
        <fullName evidence="3">Uncharacterized protein</fullName>
    </submittedName>
</protein>
<keyword evidence="2" id="KW-1133">Transmembrane helix</keyword>
<gene>
    <name evidence="3" type="ORF">FA13DRAFT_1100544</name>
</gene>
<feature type="compositionally biased region" description="Gly residues" evidence="1">
    <location>
        <begin position="364"/>
        <end position="377"/>
    </location>
</feature>
<name>A0A4Y7SWH1_COPMI</name>
<reference evidence="3 4" key="1">
    <citation type="journal article" date="2019" name="Nat. Ecol. Evol.">
        <title>Megaphylogeny resolves global patterns of mushroom evolution.</title>
        <authorList>
            <person name="Varga T."/>
            <person name="Krizsan K."/>
            <person name="Foldi C."/>
            <person name="Dima B."/>
            <person name="Sanchez-Garcia M."/>
            <person name="Sanchez-Ramirez S."/>
            <person name="Szollosi G.J."/>
            <person name="Szarkandi J.G."/>
            <person name="Papp V."/>
            <person name="Albert L."/>
            <person name="Andreopoulos W."/>
            <person name="Angelini C."/>
            <person name="Antonin V."/>
            <person name="Barry K.W."/>
            <person name="Bougher N.L."/>
            <person name="Buchanan P."/>
            <person name="Buyck B."/>
            <person name="Bense V."/>
            <person name="Catcheside P."/>
            <person name="Chovatia M."/>
            <person name="Cooper J."/>
            <person name="Damon W."/>
            <person name="Desjardin D."/>
            <person name="Finy P."/>
            <person name="Geml J."/>
            <person name="Haridas S."/>
            <person name="Hughes K."/>
            <person name="Justo A."/>
            <person name="Karasinski D."/>
            <person name="Kautmanova I."/>
            <person name="Kiss B."/>
            <person name="Kocsube S."/>
            <person name="Kotiranta H."/>
            <person name="LaButti K.M."/>
            <person name="Lechner B.E."/>
            <person name="Liimatainen K."/>
            <person name="Lipzen A."/>
            <person name="Lukacs Z."/>
            <person name="Mihaltcheva S."/>
            <person name="Morgado L.N."/>
            <person name="Niskanen T."/>
            <person name="Noordeloos M.E."/>
            <person name="Ohm R.A."/>
            <person name="Ortiz-Santana B."/>
            <person name="Ovrebo C."/>
            <person name="Racz N."/>
            <person name="Riley R."/>
            <person name="Savchenko A."/>
            <person name="Shiryaev A."/>
            <person name="Soop K."/>
            <person name="Spirin V."/>
            <person name="Szebenyi C."/>
            <person name="Tomsovsky M."/>
            <person name="Tulloss R.E."/>
            <person name="Uehling J."/>
            <person name="Grigoriev I.V."/>
            <person name="Vagvolgyi C."/>
            <person name="Papp T."/>
            <person name="Martin F.M."/>
            <person name="Miettinen O."/>
            <person name="Hibbett D.S."/>
            <person name="Nagy L.G."/>
        </authorList>
    </citation>
    <scope>NUCLEOTIDE SEQUENCE [LARGE SCALE GENOMIC DNA]</scope>
    <source>
        <strain evidence="3 4">FP101781</strain>
    </source>
</reference>
<dbReference type="Proteomes" id="UP000298030">
    <property type="component" value="Unassembled WGS sequence"/>
</dbReference>